<comment type="caution">
    <text evidence="2">The sequence shown here is derived from an EMBL/GenBank/DDBJ whole genome shotgun (WGS) entry which is preliminary data.</text>
</comment>
<name>A0A2K0XN11_9BACT</name>
<dbReference type="InterPro" id="IPR005094">
    <property type="entry name" value="Endonuclease_MobA/VirD2"/>
</dbReference>
<dbReference type="Proteomes" id="UP000236634">
    <property type="component" value="Unassembled WGS sequence"/>
</dbReference>
<dbReference type="EMBL" id="NBAX01000002">
    <property type="protein sequence ID" value="PNP95912.1"/>
    <property type="molecule type" value="Genomic_DNA"/>
</dbReference>
<accession>A0A2K0XN11</accession>
<gene>
    <name evidence="2" type="ORF">BFS16_02305</name>
</gene>
<dbReference type="AlphaFoldDB" id="A0A2K0XN11"/>
<evidence type="ECO:0000259" key="1">
    <source>
        <dbReference type="Pfam" id="PF03432"/>
    </source>
</evidence>
<feature type="domain" description="MobA/VirD2-like nuclease" evidence="1">
    <location>
        <begin position="17"/>
        <end position="151"/>
    </location>
</feature>
<proteinExistence type="predicted"/>
<sequence length="426" mass="48342">MIAKISSTENLGGALGYNFKKVEKEEASILFAQNLYQNKEGTYTMAEVFADMEALIPKKCRTKKTVFHCSLNPHPDEKLSDEILAQIAKEYMEALGYGKQPYIVFKHSDIAREHIHIVSLRVNGEGKKINDKFEKRRSKKITDTLERKYNLIPSSKIADKVMNETPKIDTTRGNIKEQVASVFRMVLKHYHFCSLGELNAILGKYNLAVEEVKTEFRGKNYDGLVYVPTNDKGGKISTPIHASDIGRGVGYTAVQNRMQKSKQAIKPLIPAIRNKVLQTMRTSPQTEEELRQRLEEQGLRVVIRKNESGRIYGITFIDDKEGIALNGSRLGKGYAANVFNAYLSNPTHNPFLDEALYGSPSVHLEQSPTVQPSQQNTEEGDNLVDELIEDMVDSSFTSTGNDDWKEAAWQRKLRRQSKVKLRRRKQ</sequence>
<evidence type="ECO:0000313" key="2">
    <source>
        <dbReference type="EMBL" id="PNP95912.1"/>
    </source>
</evidence>
<protein>
    <submittedName>
        <fullName evidence="2">Relaxase</fullName>
    </submittedName>
</protein>
<dbReference type="NCBIfam" id="NF041325">
    <property type="entry name" value="Bacteroid_MobB"/>
    <property type="match status" value="1"/>
</dbReference>
<dbReference type="Pfam" id="PF03432">
    <property type="entry name" value="Relaxase"/>
    <property type="match status" value="1"/>
</dbReference>
<evidence type="ECO:0000313" key="3">
    <source>
        <dbReference type="Proteomes" id="UP000236634"/>
    </source>
</evidence>
<organism evidence="2 3">
    <name type="scientific">Hoylesella timonensis</name>
    <dbReference type="NCBI Taxonomy" id="386414"/>
    <lineage>
        <taxon>Bacteria</taxon>
        <taxon>Pseudomonadati</taxon>
        <taxon>Bacteroidota</taxon>
        <taxon>Bacteroidia</taxon>
        <taxon>Bacteroidales</taxon>
        <taxon>Prevotellaceae</taxon>
        <taxon>Hoylesella</taxon>
    </lineage>
</organism>
<reference evidence="2 3" key="1">
    <citation type="submission" date="2017-03" db="EMBL/GenBank/DDBJ databases">
        <authorList>
            <person name="Afonso C.L."/>
            <person name="Miller P.J."/>
            <person name="Scott M.A."/>
            <person name="Spackman E."/>
            <person name="Goraichik I."/>
            <person name="Dimitrov K.M."/>
            <person name="Suarez D.L."/>
            <person name="Swayne D.E."/>
        </authorList>
    </citation>
    <scope>NUCLEOTIDE SEQUENCE [LARGE SCALE GENOMIC DNA]</scope>
    <source>
        <strain evidence="2 3">DNF00076</strain>
    </source>
</reference>
<dbReference type="RefSeq" id="WP_103002619.1">
    <property type="nucleotide sequence ID" value="NZ_NBAX01000002.1"/>
</dbReference>